<dbReference type="Pfam" id="PF00096">
    <property type="entry name" value="zf-C2H2"/>
    <property type="match status" value="3"/>
</dbReference>
<gene>
    <name evidence="10" type="ORF">OCTVUL_1B029159</name>
</gene>
<dbReference type="Gene3D" id="3.30.160.60">
    <property type="entry name" value="Classic Zinc Finger"/>
    <property type="match status" value="3"/>
</dbReference>
<name>A0AA36B4L0_OCTVU</name>
<keyword evidence="6" id="KW-0539">Nucleus</keyword>
<sequence length="399" mass="43587">MNSNAACDPLSPPATPTSPECNDTERDAAEMLLSLTSRDNRLMYHHNPPCTPPDVSGSVINPINGSNDIVYERNSSRLEQLLNSEKDPSNRISVIKPLFKNNTISSLYDTQPLPSSEDRTKSAAIPKSVITSTGNVNYRAVSNSLNTSLSPSSTLPEDRSRTFATLQSNPVTPLKNNIPIYASEGAPPTAVPLPAQAVVVVPDTMCNIPSAATISAANTTAAASPIPANQAILLYPGNCSPQLAINIVFLQVNKNSKDFPERTLADRLCPIAPAPAPGVPNKNFSSHFSDIKQKKHVCPYANCGKSYKKSSHLKTHIRNHTGEKPFKCDWMNCKQQFARSDELTRHKRAHTGEKNFKCHICGRCFVRSDHRTKHVKTHNKQKSQSSNVSSNSFNTPHIS</sequence>
<feature type="compositionally biased region" description="Low complexity" evidence="8">
    <location>
        <begin position="382"/>
        <end position="392"/>
    </location>
</feature>
<feature type="domain" description="C2H2-type" evidence="9">
    <location>
        <begin position="326"/>
        <end position="355"/>
    </location>
</feature>
<dbReference type="GO" id="GO:0005634">
    <property type="term" value="C:nucleus"/>
    <property type="evidence" value="ECO:0007669"/>
    <property type="project" value="UniProtKB-SubCell"/>
</dbReference>
<feature type="compositionally biased region" description="Basic residues" evidence="8">
    <location>
        <begin position="372"/>
        <end position="381"/>
    </location>
</feature>
<keyword evidence="5" id="KW-0862">Zinc</keyword>
<feature type="region of interest" description="Disordered" evidence="8">
    <location>
        <begin position="1"/>
        <end position="21"/>
    </location>
</feature>
<keyword evidence="2" id="KW-0479">Metal-binding</keyword>
<comment type="subcellular location">
    <subcellularLocation>
        <location evidence="1">Nucleus</location>
    </subcellularLocation>
</comment>
<dbReference type="EMBL" id="OX597821">
    <property type="protein sequence ID" value="CAI9726557.1"/>
    <property type="molecule type" value="Genomic_DNA"/>
</dbReference>
<dbReference type="PROSITE" id="PS50157">
    <property type="entry name" value="ZINC_FINGER_C2H2_2"/>
    <property type="match status" value="3"/>
</dbReference>
<keyword evidence="3" id="KW-0677">Repeat</keyword>
<evidence type="ECO:0000256" key="4">
    <source>
        <dbReference type="ARBA" id="ARBA00022771"/>
    </source>
</evidence>
<evidence type="ECO:0000256" key="2">
    <source>
        <dbReference type="ARBA" id="ARBA00022723"/>
    </source>
</evidence>
<evidence type="ECO:0000256" key="8">
    <source>
        <dbReference type="SAM" id="MobiDB-lite"/>
    </source>
</evidence>
<keyword evidence="11" id="KW-1185">Reference proteome</keyword>
<evidence type="ECO:0000256" key="6">
    <source>
        <dbReference type="ARBA" id="ARBA00023242"/>
    </source>
</evidence>
<evidence type="ECO:0000256" key="3">
    <source>
        <dbReference type="ARBA" id="ARBA00022737"/>
    </source>
</evidence>
<evidence type="ECO:0000259" key="9">
    <source>
        <dbReference type="PROSITE" id="PS50157"/>
    </source>
</evidence>
<feature type="domain" description="C2H2-type" evidence="9">
    <location>
        <begin position="356"/>
        <end position="383"/>
    </location>
</feature>
<evidence type="ECO:0000256" key="1">
    <source>
        <dbReference type="ARBA" id="ARBA00004123"/>
    </source>
</evidence>
<dbReference type="SUPFAM" id="SSF57667">
    <property type="entry name" value="beta-beta-alpha zinc fingers"/>
    <property type="match status" value="2"/>
</dbReference>
<dbReference type="PANTHER" id="PTHR23235:SF120">
    <property type="entry name" value="KRUPPEL-LIKE FACTOR 15"/>
    <property type="match status" value="1"/>
</dbReference>
<dbReference type="PANTHER" id="PTHR23235">
    <property type="entry name" value="KRUEPPEL-LIKE TRANSCRIPTION FACTOR"/>
    <property type="match status" value="1"/>
</dbReference>
<evidence type="ECO:0000256" key="7">
    <source>
        <dbReference type="PROSITE-ProRule" id="PRU00042"/>
    </source>
</evidence>
<evidence type="ECO:0000256" key="5">
    <source>
        <dbReference type="ARBA" id="ARBA00022833"/>
    </source>
</evidence>
<dbReference type="GO" id="GO:0000981">
    <property type="term" value="F:DNA-binding transcription factor activity, RNA polymerase II-specific"/>
    <property type="evidence" value="ECO:0007669"/>
    <property type="project" value="TreeGrafter"/>
</dbReference>
<dbReference type="FunFam" id="3.30.160.60:FF:000100">
    <property type="entry name" value="Zinc finger 45-like"/>
    <property type="match status" value="1"/>
</dbReference>
<protein>
    <submittedName>
        <fullName evidence="10">Krueppel-like factor 10</fullName>
    </submittedName>
</protein>
<feature type="domain" description="C2H2-type" evidence="9">
    <location>
        <begin position="296"/>
        <end position="325"/>
    </location>
</feature>
<feature type="region of interest" description="Disordered" evidence="8">
    <location>
        <begin position="372"/>
        <end position="399"/>
    </location>
</feature>
<evidence type="ECO:0000313" key="10">
    <source>
        <dbReference type="EMBL" id="CAI9726557.1"/>
    </source>
</evidence>
<dbReference type="GO" id="GO:0000978">
    <property type="term" value="F:RNA polymerase II cis-regulatory region sequence-specific DNA binding"/>
    <property type="evidence" value="ECO:0007669"/>
    <property type="project" value="TreeGrafter"/>
</dbReference>
<dbReference type="InterPro" id="IPR013087">
    <property type="entry name" value="Znf_C2H2_type"/>
</dbReference>
<accession>A0AA36B4L0</accession>
<dbReference type="AlphaFoldDB" id="A0AA36B4L0"/>
<dbReference type="FunFam" id="3.30.160.60:FF:000072">
    <property type="entry name" value="zinc finger protein 143 isoform X1"/>
    <property type="match status" value="1"/>
</dbReference>
<dbReference type="SMART" id="SM00355">
    <property type="entry name" value="ZnF_C2H2"/>
    <property type="match status" value="3"/>
</dbReference>
<keyword evidence="4 7" id="KW-0863">Zinc-finger</keyword>
<dbReference type="PROSITE" id="PS00028">
    <property type="entry name" value="ZINC_FINGER_C2H2_1"/>
    <property type="match status" value="3"/>
</dbReference>
<proteinExistence type="predicted"/>
<dbReference type="GO" id="GO:0008270">
    <property type="term" value="F:zinc ion binding"/>
    <property type="evidence" value="ECO:0007669"/>
    <property type="project" value="UniProtKB-KW"/>
</dbReference>
<evidence type="ECO:0000313" key="11">
    <source>
        <dbReference type="Proteomes" id="UP001162480"/>
    </source>
</evidence>
<organism evidence="10 11">
    <name type="scientific">Octopus vulgaris</name>
    <name type="common">Common octopus</name>
    <dbReference type="NCBI Taxonomy" id="6645"/>
    <lineage>
        <taxon>Eukaryota</taxon>
        <taxon>Metazoa</taxon>
        <taxon>Spiralia</taxon>
        <taxon>Lophotrochozoa</taxon>
        <taxon>Mollusca</taxon>
        <taxon>Cephalopoda</taxon>
        <taxon>Coleoidea</taxon>
        <taxon>Octopodiformes</taxon>
        <taxon>Octopoda</taxon>
        <taxon>Incirrata</taxon>
        <taxon>Octopodidae</taxon>
        <taxon>Octopus</taxon>
    </lineage>
</organism>
<dbReference type="InterPro" id="IPR036236">
    <property type="entry name" value="Znf_C2H2_sf"/>
</dbReference>
<reference evidence="10" key="1">
    <citation type="submission" date="2023-08" db="EMBL/GenBank/DDBJ databases">
        <authorList>
            <person name="Alioto T."/>
            <person name="Alioto T."/>
            <person name="Gomez Garrido J."/>
        </authorList>
    </citation>
    <scope>NUCLEOTIDE SEQUENCE</scope>
</reference>
<dbReference type="Proteomes" id="UP001162480">
    <property type="component" value="Chromosome 8"/>
</dbReference>
<dbReference type="FunFam" id="3.30.160.60:FF:000018">
    <property type="entry name" value="Krueppel-like factor 15"/>
    <property type="match status" value="1"/>
</dbReference>